<gene>
    <name evidence="2" type="ORF">ACG04R_21700</name>
</gene>
<evidence type="ECO:0000256" key="1">
    <source>
        <dbReference type="SAM" id="SignalP"/>
    </source>
</evidence>
<evidence type="ECO:0000313" key="3">
    <source>
        <dbReference type="Proteomes" id="UP001606134"/>
    </source>
</evidence>
<feature type="signal peptide" evidence="1">
    <location>
        <begin position="1"/>
        <end position="22"/>
    </location>
</feature>
<comment type="caution">
    <text evidence="2">The sequence shown here is derived from an EMBL/GenBank/DDBJ whole genome shotgun (WGS) entry which is preliminary data.</text>
</comment>
<dbReference type="InterPro" id="IPR013424">
    <property type="entry name" value="Ice-binding_C"/>
</dbReference>
<keyword evidence="1" id="KW-0732">Signal</keyword>
<evidence type="ECO:0000313" key="2">
    <source>
        <dbReference type="EMBL" id="MFG6489313.1"/>
    </source>
</evidence>
<organism evidence="2 3">
    <name type="scientific">Pelomonas candidula</name>
    <dbReference type="NCBI Taxonomy" id="3299025"/>
    <lineage>
        <taxon>Bacteria</taxon>
        <taxon>Pseudomonadati</taxon>
        <taxon>Pseudomonadota</taxon>
        <taxon>Betaproteobacteria</taxon>
        <taxon>Burkholderiales</taxon>
        <taxon>Sphaerotilaceae</taxon>
        <taxon>Roseateles</taxon>
    </lineage>
</organism>
<dbReference type="RefSeq" id="WP_394415708.1">
    <property type="nucleotide sequence ID" value="NZ_JBIGIC010000012.1"/>
</dbReference>
<dbReference type="Proteomes" id="UP001606134">
    <property type="component" value="Unassembled WGS sequence"/>
</dbReference>
<feature type="chain" id="PRO_5045537912" evidence="1">
    <location>
        <begin position="23"/>
        <end position="207"/>
    </location>
</feature>
<name>A0ABW7HHC9_9BURK</name>
<protein>
    <submittedName>
        <fullName evidence="2">PEP-CTERM sorting domain-containing protein</fullName>
    </submittedName>
</protein>
<accession>A0ABW7HHC9</accession>
<sequence length="207" mass="21221">MSLSFRSALPVALLLAASAASAQNLLVNPGAEAGDLSGWTVGGPASVRVDNGSFNPGINPFEGSFSFVGGNGAFGSLTQTVTIADLGGHGIANVSFWEQGLNQGTPSDHAYVSLSFLNGANSVLQTVSTPAVDSHLGSWQQYSGSFAIPTGTVKIAYTMNFVRSVGSDLDGYVDSNVLTVSAVPEPASALLMAAGLLMVPLLKRRRS</sequence>
<dbReference type="EMBL" id="JBIGIC010000012">
    <property type="protein sequence ID" value="MFG6489313.1"/>
    <property type="molecule type" value="Genomic_DNA"/>
</dbReference>
<reference evidence="2 3" key="1">
    <citation type="submission" date="2024-08" db="EMBL/GenBank/DDBJ databases">
        <authorList>
            <person name="Lu H."/>
        </authorList>
    </citation>
    <scope>NUCLEOTIDE SEQUENCE [LARGE SCALE GENOMIC DNA]</scope>
    <source>
        <strain evidence="2 3">BYS78W</strain>
    </source>
</reference>
<keyword evidence="3" id="KW-1185">Reference proteome</keyword>
<dbReference type="Gene3D" id="2.60.120.260">
    <property type="entry name" value="Galactose-binding domain-like"/>
    <property type="match status" value="1"/>
</dbReference>
<proteinExistence type="predicted"/>
<dbReference type="NCBIfam" id="TIGR02595">
    <property type="entry name" value="PEP_CTERM"/>
    <property type="match status" value="1"/>
</dbReference>